<evidence type="ECO:0000259" key="4">
    <source>
        <dbReference type="PROSITE" id="PS50949"/>
    </source>
</evidence>
<comment type="caution">
    <text evidence="5">The sequence shown here is derived from an EMBL/GenBank/DDBJ whole genome shotgun (WGS) entry which is preliminary data.</text>
</comment>
<gene>
    <name evidence="5" type="ORF">GCM10008986_06680</name>
</gene>
<dbReference type="Pfam" id="PF00392">
    <property type="entry name" value="GntR"/>
    <property type="match status" value="1"/>
</dbReference>
<protein>
    <submittedName>
        <fullName evidence="5">GntR family transcriptional regulator</fullName>
    </submittedName>
</protein>
<evidence type="ECO:0000256" key="1">
    <source>
        <dbReference type="ARBA" id="ARBA00023015"/>
    </source>
</evidence>
<dbReference type="PRINTS" id="PR00035">
    <property type="entry name" value="HTHGNTR"/>
</dbReference>
<reference evidence="6" key="1">
    <citation type="journal article" date="2019" name="Int. J. Syst. Evol. Microbiol.">
        <title>The Global Catalogue of Microorganisms (GCM) 10K type strain sequencing project: providing services to taxonomists for standard genome sequencing and annotation.</title>
        <authorList>
            <consortium name="The Broad Institute Genomics Platform"/>
            <consortium name="The Broad Institute Genome Sequencing Center for Infectious Disease"/>
            <person name="Wu L."/>
            <person name="Ma J."/>
        </authorList>
    </citation>
    <scope>NUCLEOTIDE SEQUENCE [LARGE SCALE GENOMIC DNA]</scope>
    <source>
        <strain evidence="6">JCM 12389</strain>
    </source>
</reference>
<feature type="domain" description="HTH gntR-type" evidence="4">
    <location>
        <begin position="7"/>
        <end position="75"/>
    </location>
</feature>
<dbReference type="Proteomes" id="UP001500880">
    <property type="component" value="Unassembled WGS sequence"/>
</dbReference>
<organism evidence="5 6">
    <name type="scientific">Salinibacillus aidingensis</name>
    <dbReference type="NCBI Taxonomy" id="237684"/>
    <lineage>
        <taxon>Bacteria</taxon>
        <taxon>Bacillati</taxon>
        <taxon>Bacillota</taxon>
        <taxon>Bacilli</taxon>
        <taxon>Bacillales</taxon>
        <taxon>Bacillaceae</taxon>
        <taxon>Salinibacillus</taxon>
    </lineage>
</organism>
<dbReference type="PROSITE" id="PS50949">
    <property type="entry name" value="HTH_GNTR"/>
    <property type="match status" value="1"/>
</dbReference>
<dbReference type="InterPro" id="IPR036388">
    <property type="entry name" value="WH-like_DNA-bd_sf"/>
</dbReference>
<accession>A0ABP3KS73</accession>
<dbReference type="SUPFAM" id="SSF46785">
    <property type="entry name" value="Winged helix' DNA-binding domain"/>
    <property type="match status" value="1"/>
</dbReference>
<keyword evidence="1" id="KW-0805">Transcription regulation</keyword>
<dbReference type="PANTHER" id="PTHR43537">
    <property type="entry name" value="TRANSCRIPTIONAL REGULATOR, GNTR FAMILY"/>
    <property type="match status" value="1"/>
</dbReference>
<dbReference type="SMART" id="SM00345">
    <property type="entry name" value="HTH_GNTR"/>
    <property type="match status" value="1"/>
</dbReference>
<dbReference type="RefSeq" id="WP_343837513.1">
    <property type="nucleotide sequence ID" value="NZ_BAAADO010000001.1"/>
</dbReference>
<dbReference type="CDD" id="cd07377">
    <property type="entry name" value="WHTH_GntR"/>
    <property type="match status" value="1"/>
</dbReference>
<evidence type="ECO:0000313" key="6">
    <source>
        <dbReference type="Proteomes" id="UP001500880"/>
    </source>
</evidence>
<dbReference type="PANTHER" id="PTHR43537:SF54">
    <property type="entry name" value="TRANSCRIPTIONAL REGULATOR, GNTR FAMILY"/>
    <property type="match status" value="1"/>
</dbReference>
<evidence type="ECO:0000256" key="2">
    <source>
        <dbReference type="ARBA" id="ARBA00023125"/>
    </source>
</evidence>
<name>A0ABP3KS73_9BACI</name>
<sequence>MTNSEKAKVYQEVLEKIRLFIEQHQLSPGDRLPSERDLTEELNASRSSIREALRAIELLGLIETRHGEGTFIKTYRPYHTVSLLSTFILNGTRTKEELLEVKMLLELNAAKLGMEHINQTSIKRLHGTIMKYSGHHCYYYFIQELFLLCKNDLLLNIWQLIEGFSKTVDVADEFRDGICQELLAAIENKDEHEIQLIIGNLYHL</sequence>
<dbReference type="Gene3D" id="1.10.10.10">
    <property type="entry name" value="Winged helix-like DNA-binding domain superfamily/Winged helix DNA-binding domain"/>
    <property type="match status" value="1"/>
</dbReference>
<keyword evidence="6" id="KW-1185">Reference proteome</keyword>
<dbReference type="InterPro" id="IPR036390">
    <property type="entry name" value="WH_DNA-bd_sf"/>
</dbReference>
<dbReference type="InterPro" id="IPR000524">
    <property type="entry name" value="Tscrpt_reg_HTH_GntR"/>
</dbReference>
<keyword evidence="2" id="KW-0238">DNA-binding</keyword>
<proteinExistence type="predicted"/>
<evidence type="ECO:0000256" key="3">
    <source>
        <dbReference type="ARBA" id="ARBA00023163"/>
    </source>
</evidence>
<evidence type="ECO:0000313" key="5">
    <source>
        <dbReference type="EMBL" id="GAA0484138.1"/>
    </source>
</evidence>
<dbReference type="EMBL" id="BAAADO010000001">
    <property type="protein sequence ID" value="GAA0484138.1"/>
    <property type="molecule type" value="Genomic_DNA"/>
</dbReference>
<keyword evidence="3" id="KW-0804">Transcription</keyword>